<comment type="caution">
    <text evidence="3">The sequence shown here is derived from an EMBL/GenBank/DDBJ whole genome shotgun (WGS) entry which is preliminary data.</text>
</comment>
<protein>
    <submittedName>
        <fullName evidence="3">LruC domain-containing protein</fullName>
    </submittedName>
</protein>
<dbReference type="NCBIfam" id="TIGR04456">
    <property type="entry name" value="LruC_dom"/>
    <property type="match status" value="1"/>
</dbReference>
<dbReference type="InterPro" id="IPR032295">
    <property type="entry name" value="DUF4842"/>
</dbReference>
<evidence type="ECO:0000313" key="4">
    <source>
        <dbReference type="Proteomes" id="UP000285650"/>
    </source>
</evidence>
<sequence length="443" mass="49596">MLHPIYISINCDNDYLEERTYILHIIIKNERNMKRKSIFTLSLLLVTLAFTSCEKSVYDADKQPQKEKTVADLVVPSGFDWKMVKNAQCEITAQGASNVSVYSDQECTENAMLATLQTNDGTLTIPLSLPANSKEAYLQYETVNGKKMVLAAAADKDNVIHFTLPQDSKPSPETRADNANGGSGSINYPKNGWGTVMFEDMFPSLGDYDFNDFVLGYRVQIPFRSGRRGKSVIDEAIQFGIELRAMGGSFPYAPCVRLKDLKAADVDEIEVYQRFNTSVETVVWSAGPDGEVIMDFRNLVAATSKPSGSTFFNTDKEYLVTELPQLNIAIYMNKEVNVNSVDFESFDFYLAKADHGPEIHLGGYKPVYDTYPSDNSGLGWDYYYNKKGLIWGLNVPAPMAHVIEKGNFLDAYKDFAAWAMSGGQDKAYWYNGEKNNELLIKAQ</sequence>
<dbReference type="AlphaFoldDB" id="A0A414LJ31"/>
<dbReference type="Proteomes" id="UP000285650">
    <property type="component" value="Unassembled WGS sequence"/>
</dbReference>
<organism evidence="3 4">
    <name type="scientific">Bacteroides intestinalis</name>
    <dbReference type="NCBI Taxonomy" id="329854"/>
    <lineage>
        <taxon>Bacteria</taxon>
        <taxon>Pseudomonadati</taxon>
        <taxon>Bacteroidota</taxon>
        <taxon>Bacteroidia</taxon>
        <taxon>Bacteroidales</taxon>
        <taxon>Bacteroidaceae</taxon>
        <taxon>Bacteroides</taxon>
    </lineage>
</organism>
<evidence type="ECO:0000259" key="2">
    <source>
        <dbReference type="Pfam" id="PF16130"/>
    </source>
</evidence>
<evidence type="ECO:0000313" key="3">
    <source>
        <dbReference type="EMBL" id="RHE94636.1"/>
    </source>
</evidence>
<reference evidence="3 4" key="1">
    <citation type="submission" date="2018-08" db="EMBL/GenBank/DDBJ databases">
        <title>A genome reference for cultivated species of the human gut microbiota.</title>
        <authorList>
            <person name="Zou Y."/>
            <person name="Xue W."/>
            <person name="Luo G."/>
        </authorList>
    </citation>
    <scope>NUCLEOTIDE SEQUENCE [LARGE SCALE GENOMIC DNA]</scope>
    <source>
        <strain evidence="3 4">AM27-17</strain>
    </source>
</reference>
<dbReference type="Pfam" id="PF16130">
    <property type="entry name" value="DUF4842"/>
    <property type="match status" value="1"/>
</dbReference>
<gene>
    <name evidence="3" type="ORF">DW712_05030</name>
</gene>
<feature type="region of interest" description="Disordered" evidence="1">
    <location>
        <begin position="164"/>
        <end position="184"/>
    </location>
</feature>
<name>A0A414LJ31_9BACE</name>
<proteinExistence type="predicted"/>
<dbReference type="EMBL" id="QSKV01000002">
    <property type="protein sequence ID" value="RHE94636.1"/>
    <property type="molecule type" value="Genomic_DNA"/>
</dbReference>
<accession>A0A414LJ31</accession>
<feature type="domain" description="DUF4842" evidence="2">
    <location>
        <begin position="238"/>
        <end position="430"/>
    </location>
</feature>
<dbReference type="InterPro" id="IPR031025">
    <property type="entry name" value="LruC_dom"/>
</dbReference>
<evidence type="ECO:0000256" key="1">
    <source>
        <dbReference type="SAM" id="MobiDB-lite"/>
    </source>
</evidence>